<dbReference type="InterPro" id="IPR001451">
    <property type="entry name" value="Hexapep"/>
</dbReference>
<dbReference type="InterPro" id="IPR011004">
    <property type="entry name" value="Trimer_LpxA-like_sf"/>
</dbReference>
<dbReference type="OrthoDB" id="9782926at2"/>
<dbReference type="CDD" id="cd04647">
    <property type="entry name" value="LbH_MAT_like"/>
    <property type="match status" value="1"/>
</dbReference>
<dbReference type="EMBL" id="QJJR01000003">
    <property type="protein sequence ID" value="PXW92007.1"/>
    <property type="molecule type" value="Genomic_DNA"/>
</dbReference>
<evidence type="ECO:0000256" key="1">
    <source>
        <dbReference type="ARBA" id="ARBA00007274"/>
    </source>
</evidence>
<evidence type="ECO:0000313" key="3">
    <source>
        <dbReference type="EMBL" id="PXW92007.1"/>
    </source>
</evidence>
<dbReference type="SUPFAM" id="SSF51161">
    <property type="entry name" value="Trimeric LpxA-like enzymes"/>
    <property type="match status" value="1"/>
</dbReference>
<keyword evidence="4" id="KW-1185">Reference proteome</keyword>
<comment type="similarity">
    <text evidence="1">Belongs to the transferase hexapeptide repeat family.</text>
</comment>
<dbReference type="AlphaFoldDB" id="A0A2V3WHS7"/>
<dbReference type="Gene3D" id="2.160.10.10">
    <property type="entry name" value="Hexapeptide repeat proteins"/>
    <property type="match status" value="1"/>
</dbReference>
<dbReference type="PANTHER" id="PTHR23416:SF23">
    <property type="entry name" value="ACETYLTRANSFERASE C18B11.09C-RELATED"/>
    <property type="match status" value="1"/>
</dbReference>
<keyword evidence="2 3" id="KW-0808">Transferase</keyword>
<evidence type="ECO:0000313" key="4">
    <source>
        <dbReference type="Proteomes" id="UP000247922"/>
    </source>
</evidence>
<dbReference type="GO" id="GO:0008374">
    <property type="term" value="F:O-acyltransferase activity"/>
    <property type="evidence" value="ECO:0007669"/>
    <property type="project" value="TreeGrafter"/>
</dbReference>
<comment type="caution">
    <text evidence="3">The sequence shown here is derived from an EMBL/GenBank/DDBJ whole genome shotgun (WGS) entry which is preliminary data.</text>
</comment>
<evidence type="ECO:0000256" key="2">
    <source>
        <dbReference type="ARBA" id="ARBA00022679"/>
    </source>
</evidence>
<dbReference type="PANTHER" id="PTHR23416">
    <property type="entry name" value="SIALIC ACID SYNTHASE-RELATED"/>
    <property type="match status" value="1"/>
</dbReference>
<gene>
    <name evidence="3" type="ORF">DES38_10322</name>
</gene>
<name>A0A2V3WHS7_9BACI</name>
<proteinExistence type="inferred from homology"/>
<dbReference type="InterPro" id="IPR051159">
    <property type="entry name" value="Hexapeptide_acetyltransf"/>
</dbReference>
<sequence>MKMKIRVIIGQLLYKMVATHLPQSYSKFNKISHYLRSLSAKLIFNSCGKNVAVGRKAIISRNISIGNCSGIGEKSEVLGTCKIGDNVLMGPECIIYTKNHNYMAKDELIINQGVTDEMPVTIGNDVWTGRRVIILPGVTIGNGAVIAAGSVVTKDVPPYTLVGGNPSIIIKERC</sequence>
<dbReference type="Pfam" id="PF00132">
    <property type="entry name" value="Hexapep"/>
    <property type="match status" value="1"/>
</dbReference>
<dbReference type="Proteomes" id="UP000247922">
    <property type="component" value="Unassembled WGS sequence"/>
</dbReference>
<reference evidence="3 4" key="1">
    <citation type="submission" date="2018-05" db="EMBL/GenBank/DDBJ databases">
        <title>Genomic Encyclopedia of Type Strains, Phase IV (KMG-IV): sequencing the most valuable type-strain genomes for metagenomic binning, comparative biology and taxonomic classification.</title>
        <authorList>
            <person name="Goeker M."/>
        </authorList>
    </citation>
    <scope>NUCLEOTIDE SEQUENCE [LARGE SCALE GENOMIC DNA]</scope>
    <source>
        <strain evidence="3 4">DSM 22440</strain>
    </source>
</reference>
<organism evidence="3 4">
    <name type="scientific">Streptohalobacillus salinus</name>
    <dbReference type="NCBI Taxonomy" id="621096"/>
    <lineage>
        <taxon>Bacteria</taxon>
        <taxon>Bacillati</taxon>
        <taxon>Bacillota</taxon>
        <taxon>Bacilli</taxon>
        <taxon>Bacillales</taxon>
        <taxon>Bacillaceae</taxon>
        <taxon>Streptohalobacillus</taxon>
    </lineage>
</organism>
<accession>A0A2V3WHS7</accession>
<protein>
    <submittedName>
        <fullName evidence="3">Maltose O-acetyltransferase</fullName>
    </submittedName>
</protein>